<dbReference type="SUPFAM" id="SSF52058">
    <property type="entry name" value="L domain-like"/>
    <property type="match status" value="1"/>
</dbReference>
<evidence type="ECO:0000259" key="7">
    <source>
        <dbReference type="Pfam" id="PF18052"/>
    </source>
</evidence>
<dbReference type="Pfam" id="PF23598">
    <property type="entry name" value="LRR_14"/>
    <property type="match status" value="2"/>
</dbReference>
<evidence type="ECO:0000256" key="5">
    <source>
        <dbReference type="ARBA" id="ARBA00022821"/>
    </source>
</evidence>
<feature type="domain" description="Disease resistance R13L4/SHOC-2-like LRR" evidence="9">
    <location>
        <begin position="353"/>
        <end position="554"/>
    </location>
</feature>
<keyword evidence="6" id="KW-0175">Coiled coil</keyword>
<dbReference type="STRING" id="4540.A0A3L6TQI6"/>
<protein>
    <submittedName>
        <fullName evidence="10">Disease resistance protein RPM1-like isoform X1</fullName>
    </submittedName>
</protein>
<feature type="domain" description="Disease resistance protein winged helix" evidence="8">
    <location>
        <begin position="136"/>
        <end position="207"/>
    </location>
</feature>
<dbReference type="InterPro" id="IPR044974">
    <property type="entry name" value="Disease_R_plants"/>
</dbReference>
<evidence type="ECO:0000313" key="10">
    <source>
        <dbReference type="EMBL" id="RLN41488.1"/>
    </source>
</evidence>
<dbReference type="InterPro" id="IPR038005">
    <property type="entry name" value="RX-like_CC"/>
</dbReference>
<dbReference type="Gene3D" id="1.10.10.10">
    <property type="entry name" value="Winged helix-like DNA-binding domain superfamily/Winged helix DNA-binding domain"/>
    <property type="match status" value="1"/>
</dbReference>
<dbReference type="OrthoDB" id="605907at2759"/>
<feature type="domain" description="Disease resistance N-terminal" evidence="7">
    <location>
        <begin position="12"/>
        <end position="93"/>
    </location>
</feature>
<dbReference type="Gene3D" id="3.80.10.10">
    <property type="entry name" value="Ribonuclease Inhibitor"/>
    <property type="match status" value="1"/>
</dbReference>
<dbReference type="GO" id="GO:0000166">
    <property type="term" value="F:nucleotide binding"/>
    <property type="evidence" value="ECO:0007669"/>
    <property type="project" value="UniProtKB-KW"/>
</dbReference>
<evidence type="ECO:0000256" key="1">
    <source>
        <dbReference type="ARBA" id="ARBA00008894"/>
    </source>
</evidence>
<evidence type="ECO:0000256" key="3">
    <source>
        <dbReference type="ARBA" id="ARBA00022737"/>
    </source>
</evidence>
<dbReference type="CDD" id="cd14798">
    <property type="entry name" value="RX-CC_like"/>
    <property type="match status" value="1"/>
</dbReference>
<keyword evidence="3" id="KW-0677">Repeat</keyword>
<dbReference type="InterPro" id="IPR041118">
    <property type="entry name" value="Rx_N"/>
</dbReference>
<dbReference type="AlphaFoldDB" id="A0A3L6TQI6"/>
<evidence type="ECO:0000313" key="11">
    <source>
        <dbReference type="Proteomes" id="UP000275267"/>
    </source>
</evidence>
<reference evidence="11" key="1">
    <citation type="journal article" date="2019" name="Nat. Commun.">
        <title>The genome of broomcorn millet.</title>
        <authorList>
            <person name="Zou C."/>
            <person name="Miki D."/>
            <person name="Li D."/>
            <person name="Tang Q."/>
            <person name="Xiao L."/>
            <person name="Rajput S."/>
            <person name="Deng P."/>
            <person name="Jia W."/>
            <person name="Huang R."/>
            <person name="Zhang M."/>
            <person name="Sun Y."/>
            <person name="Hu J."/>
            <person name="Fu X."/>
            <person name="Schnable P.S."/>
            <person name="Li F."/>
            <person name="Zhang H."/>
            <person name="Feng B."/>
            <person name="Zhu X."/>
            <person name="Liu R."/>
            <person name="Schnable J.C."/>
            <person name="Zhu J.-K."/>
            <person name="Zhang H."/>
        </authorList>
    </citation>
    <scope>NUCLEOTIDE SEQUENCE [LARGE SCALE GENOMIC DNA]</scope>
</reference>
<dbReference type="InterPro" id="IPR032675">
    <property type="entry name" value="LRR_dom_sf"/>
</dbReference>
<dbReference type="Gene3D" id="1.20.5.4130">
    <property type="match status" value="1"/>
</dbReference>
<evidence type="ECO:0000256" key="2">
    <source>
        <dbReference type="ARBA" id="ARBA00022614"/>
    </source>
</evidence>
<proteinExistence type="inferred from homology"/>
<comment type="similarity">
    <text evidence="1">Belongs to the disease resistance NB-LRR family.</text>
</comment>
<feature type="domain" description="Disease resistance R13L4/SHOC-2-like LRR" evidence="9">
    <location>
        <begin position="253"/>
        <end position="339"/>
    </location>
</feature>
<dbReference type="FunFam" id="1.10.10.10:FF:000322">
    <property type="entry name" value="Probable disease resistance protein At1g63360"/>
    <property type="match status" value="1"/>
</dbReference>
<dbReference type="Pfam" id="PF23559">
    <property type="entry name" value="WHD_DRP"/>
    <property type="match status" value="1"/>
</dbReference>
<evidence type="ECO:0000259" key="9">
    <source>
        <dbReference type="Pfam" id="PF23598"/>
    </source>
</evidence>
<dbReference type="InterPro" id="IPR058922">
    <property type="entry name" value="WHD_DRP"/>
</dbReference>
<sequence length="559" mass="63136">MEAIVVTAAEGAVKTLLGKLGSVLARQNQLLGGIRGELQYIKDELESMNAFLQSLATTSSHGVQVKIWMKQVREMAYDAEDFIDEFQHHFGGSCGDGMKGFSHRMKHLVSALKARHRIVMQVQELKIRAQDVSDSIFPEDYKIRRKNVVQRWMAEGFISEKRGLSAEQVAESYFTEFVNRSIIQPVDISDSGKVKTCRIHDVMLEVIVGVSVEQNFVSLQGDQYIMTSHDKVRRLSLHGNGAYTLSTSLELSHVRSLSSFGDMPEVVSFSEARFLRVLDLESCEFLRNRHLKQICALFKLKFLSLRSAHNINRLTGNIRNLKSLETLDLTGTRVDKLPDWMFDTIEEAPDTVTQWSEQENWEALLAVIEKLSRCLRSLSIETDGRTFSLPLDFSSSPPLLLQSLLLYERLEVLPSWVASLDSLVKLTLGGTKMKDGDIQVLQKLPRLFSLRLWFAFGTEHFVVGCSGSPNLQLLAVQGWDGPLEITLEEGAMQRLHRLVLVVSYRSGTLKSVKGTKYLQSLRTVEIRGKSTEPMEALLQELRDEASHLPNHPTVIFKKV</sequence>
<dbReference type="PANTHER" id="PTHR23155:SF1205">
    <property type="entry name" value="DISEASE RESISTANCE PROTEIN RPM1"/>
    <property type="match status" value="1"/>
</dbReference>
<dbReference type="PANTHER" id="PTHR23155">
    <property type="entry name" value="DISEASE RESISTANCE PROTEIN RP"/>
    <property type="match status" value="1"/>
</dbReference>
<keyword evidence="2" id="KW-0433">Leucine-rich repeat</keyword>
<dbReference type="GO" id="GO:0042742">
    <property type="term" value="P:defense response to bacterium"/>
    <property type="evidence" value="ECO:0007669"/>
    <property type="project" value="UniProtKB-ARBA"/>
</dbReference>
<dbReference type="InterPro" id="IPR036388">
    <property type="entry name" value="WH-like_DNA-bd_sf"/>
</dbReference>
<dbReference type="Pfam" id="PF18052">
    <property type="entry name" value="Rx_N"/>
    <property type="match status" value="1"/>
</dbReference>
<dbReference type="EMBL" id="PQIB02000001">
    <property type="protein sequence ID" value="RLN41488.1"/>
    <property type="molecule type" value="Genomic_DNA"/>
</dbReference>
<evidence type="ECO:0000259" key="8">
    <source>
        <dbReference type="Pfam" id="PF23559"/>
    </source>
</evidence>
<gene>
    <name evidence="10" type="ORF">C2845_PM01G18250</name>
</gene>
<evidence type="ECO:0000256" key="4">
    <source>
        <dbReference type="ARBA" id="ARBA00022741"/>
    </source>
</evidence>
<dbReference type="InterPro" id="IPR055414">
    <property type="entry name" value="LRR_R13L4/SHOC2-like"/>
</dbReference>
<keyword evidence="4" id="KW-0547">Nucleotide-binding</keyword>
<accession>A0A3L6TQI6</accession>
<keyword evidence="5" id="KW-0611">Plant defense</keyword>
<dbReference type="GO" id="GO:0002758">
    <property type="term" value="P:innate immune response-activating signaling pathway"/>
    <property type="evidence" value="ECO:0007669"/>
    <property type="project" value="UniProtKB-ARBA"/>
</dbReference>
<evidence type="ECO:0000256" key="6">
    <source>
        <dbReference type="ARBA" id="ARBA00023054"/>
    </source>
</evidence>
<dbReference type="GO" id="GO:0009626">
    <property type="term" value="P:plant-type hypersensitive response"/>
    <property type="evidence" value="ECO:0007669"/>
    <property type="project" value="UniProtKB-ARBA"/>
</dbReference>
<comment type="caution">
    <text evidence="10">The sequence shown here is derived from an EMBL/GenBank/DDBJ whole genome shotgun (WGS) entry which is preliminary data.</text>
</comment>
<organism evidence="10 11">
    <name type="scientific">Panicum miliaceum</name>
    <name type="common">Proso millet</name>
    <name type="synonym">Broomcorn millet</name>
    <dbReference type="NCBI Taxonomy" id="4540"/>
    <lineage>
        <taxon>Eukaryota</taxon>
        <taxon>Viridiplantae</taxon>
        <taxon>Streptophyta</taxon>
        <taxon>Embryophyta</taxon>
        <taxon>Tracheophyta</taxon>
        <taxon>Spermatophyta</taxon>
        <taxon>Magnoliopsida</taxon>
        <taxon>Liliopsida</taxon>
        <taxon>Poales</taxon>
        <taxon>Poaceae</taxon>
        <taxon>PACMAD clade</taxon>
        <taxon>Panicoideae</taxon>
        <taxon>Panicodae</taxon>
        <taxon>Paniceae</taxon>
        <taxon>Panicinae</taxon>
        <taxon>Panicum</taxon>
        <taxon>Panicum sect. Panicum</taxon>
    </lineage>
</organism>
<name>A0A3L6TQI6_PANMI</name>
<dbReference type="Proteomes" id="UP000275267">
    <property type="component" value="Unassembled WGS sequence"/>
</dbReference>
<keyword evidence="11" id="KW-1185">Reference proteome</keyword>